<dbReference type="AlphaFoldDB" id="A0A8X6QT45"/>
<dbReference type="Proteomes" id="UP000887013">
    <property type="component" value="Unassembled WGS sequence"/>
</dbReference>
<evidence type="ECO:0000313" key="5">
    <source>
        <dbReference type="EMBL" id="GFU35019.1"/>
    </source>
</evidence>
<dbReference type="OrthoDB" id="446014at2759"/>
<evidence type="ECO:0000259" key="3">
    <source>
        <dbReference type="SMART" id="SM01218"/>
    </source>
</evidence>
<feature type="domain" description="Chromatin target of PRMT1 protein C-terminal" evidence="3">
    <location>
        <begin position="154"/>
        <end position="242"/>
    </location>
</feature>
<evidence type="ECO:0000313" key="4">
    <source>
        <dbReference type="EMBL" id="GFT60551.1"/>
    </source>
</evidence>
<dbReference type="EMBL" id="BMAW01018849">
    <property type="protein sequence ID" value="GFT60551.1"/>
    <property type="molecule type" value="Genomic_DNA"/>
</dbReference>
<dbReference type="GO" id="GO:0003723">
    <property type="term" value="F:RNA binding"/>
    <property type="evidence" value="ECO:0007669"/>
    <property type="project" value="UniProtKB-KW"/>
</dbReference>
<evidence type="ECO:0000313" key="6">
    <source>
        <dbReference type="Proteomes" id="UP000887013"/>
    </source>
</evidence>
<organism evidence="5 6">
    <name type="scientific">Nephila pilipes</name>
    <name type="common">Giant wood spider</name>
    <name type="synonym">Nephila maculata</name>
    <dbReference type="NCBI Taxonomy" id="299642"/>
    <lineage>
        <taxon>Eukaryota</taxon>
        <taxon>Metazoa</taxon>
        <taxon>Ecdysozoa</taxon>
        <taxon>Arthropoda</taxon>
        <taxon>Chelicerata</taxon>
        <taxon>Arachnida</taxon>
        <taxon>Araneae</taxon>
        <taxon>Araneomorphae</taxon>
        <taxon>Entelegynae</taxon>
        <taxon>Araneoidea</taxon>
        <taxon>Nephilidae</taxon>
        <taxon>Nephila</taxon>
    </lineage>
</organism>
<reference evidence="5" key="1">
    <citation type="submission" date="2020-08" db="EMBL/GenBank/DDBJ databases">
        <title>Multicomponent nature underlies the extraordinary mechanical properties of spider dragline silk.</title>
        <authorList>
            <person name="Kono N."/>
            <person name="Nakamura H."/>
            <person name="Mori M."/>
            <person name="Yoshida Y."/>
            <person name="Ohtoshi R."/>
            <person name="Malay A.D."/>
            <person name="Moran D.A.P."/>
            <person name="Tomita M."/>
            <person name="Numata K."/>
            <person name="Arakawa K."/>
        </authorList>
    </citation>
    <scope>NUCLEOTIDE SEQUENCE</scope>
</reference>
<feature type="compositionally biased region" description="Polar residues" evidence="2">
    <location>
        <begin position="164"/>
        <end position="173"/>
    </location>
</feature>
<protein>
    <submittedName>
        <fullName evidence="5">FoP_duplication domain-containing protein</fullName>
    </submittedName>
</protein>
<sequence length="242" mass="26876">MTTPLVTKIVLKNTTKMSLNERFTAYRAEAQTAANSYRQKIQMQRQATSANLRLAQQMANRPTVIAALRLKKRSLQQRLGRRQQSASNVKSRLNLGGKRANSLQGRLGAVRGRNPGRRGGFKPGTSPLLKARLGTPRSFNNYPSMSNQRVGFRKRGNFHGGNRQPRNNNRLQTARNARGGRSNRGGGIRGRGRGAGGGKGRWNQDLHAILPTKQELDNQLDEYMAETKGSLDAQLGHYMSQN</sequence>
<evidence type="ECO:0000256" key="1">
    <source>
        <dbReference type="ARBA" id="ARBA00022884"/>
    </source>
</evidence>
<dbReference type="PANTHER" id="PTHR48426:SF1">
    <property type="entry name" value="CHROMATIN TARGET OF PRMT1 PROTEIN"/>
    <property type="match status" value="1"/>
</dbReference>
<keyword evidence="6" id="KW-1185">Reference proteome</keyword>
<dbReference type="InterPro" id="IPR025715">
    <property type="entry name" value="FoP_C"/>
</dbReference>
<dbReference type="SMART" id="SM01218">
    <property type="entry name" value="FoP_duplication"/>
    <property type="match status" value="1"/>
</dbReference>
<dbReference type="EMBL" id="BMAW01130409">
    <property type="protein sequence ID" value="GFU35019.1"/>
    <property type="molecule type" value="Genomic_DNA"/>
</dbReference>
<feature type="region of interest" description="Disordered" evidence="2">
    <location>
        <begin position="108"/>
        <end position="203"/>
    </location>
</feature>
<proteinExistence type="predicted"/>
<feature type="compositionally biased region" description="Gly residues" evidence="2">
    <location>
        <begin position="182"/>
        <end position="200"/>
    </location>
</feature>
<accession>A0A8X6QT45</accession>
<dbReference type="Pfam" id="PF13865">
    <property type="entry name" value="FoP_duplication"/>
    <property type="match status" value="1"/>
</dbReference>
<comment type="caution">
    <text evidence="5">The sequence shown here is derived from an EMBL/GenBank/DDBJ whole genome shotgun (WGS) entry which is preliminary data.</text>
</comment>
<feature type="compositionally biased region" description="Polar residues" evidence="2">
    <location>
        <begin position="137"/>
        <end position="149"/>
    </location>
</feature>
<dbReference type="InterPro" id="IPR052656">
    <property type="entry name" value="CTOP_PRMT1"/>
</dbReference>
<dbReference type="PANTHER" id="PTHR48426">
    <property type="entry name" value="CHROMATIN TARGET OF PRMT1 PROTEIN"/>
    <property type="match status" value="1"/>
</dbReference>
<evidence type="ECO:0000256" key="2">
    <source>
        <dbReference type="SAM" id="MobiDB-lite"/>
    </source>
</evidence>
<gene>
    <name evidence="5" type="primary">NCL1_36321</name>
    <name evidence="4" type="ORF">NPIL_583221</name>
    <name evidence="5" type="ORF">NPIL_633932</name>
</gene>
<name>A0A8X6QT45_NEPPI</name>
<keyword evidence="1" id="KW-0694">RNA-binding</keyword>